<dbReference type="EMBL" id="JBHSEL010000020">
    <property type="protein sequence ID" value="MFC4623963.1"/>
    <property type="molecule type" value="Genomic_DNA"/>
</dbReference>
<evidence type="ECO:0000313" key="2">
    <source>
        <dbReference type="Proteomes" id="UP001596042"/>
    </source>
</evidence>
<sequence>MANGRIIHVSVLGPDQQNYQPEKTSIAFPAVSPFGRKPNIAKLKVREEKLALKKAARKKKNAEKFARKLKGGRIIQDLRGRSPTA</sequence>
<keyword evidence="2" id="KW-1185">Reference proteome</keyword>
<organism evidence="1 2">
    <name type="scientific">Daeguia caeni</name>
    <dbReference type="NCBI Taxonomy" id="439612"/>
    <lineage>
        <taxon>Bacteria</taxon>
        <taxon>Pseudomonadati</taxon>
        <taxon>Pseudomonadota</taxon>
        <taxon>Alphaproteobacteria</taxon>
        <taxon>Hyphomicrobiales</taxon>
        <taxon>Brucellaceae</taxon>
        <taxon>Daeguia</taxon>
    </lineage>
</organism>
<gene>
    <name evidence="1" type="ORF">ACFO1V_01750</name>
</gene>
<reference evidence="2" key="1">
    <citation type="journal article" date="2019" name="Int. J. Syst. Evol. Microbiol.">
        <title>The Global Catalogue of Microorganisms (GCM) 10K type strain sequencing project: providing services to taxonomists for standard genome sequencing and annotation.</title>
        <authorList>
            <consortium name="The Broad Institute Genomics Platform"/>
            <consortium name="The Broad Institute Genome Sequencing Center for Infectious Disease"/>
            <person name="Wu L."/>
            <person name="Ma J."/>
        </authorList>
    </citation>
    <scope>NUCLEOTIDE SEQUENCE [LARGE SCALE GENOMIC DNA]</scope>
    <source>
        <strain evidence="2">CGMCC 1.15731</strain>
    </source>
</reference>
<dbReference type="Proteomes" id="UP001596042">
    <property type="component" value="Unassembled WGS sequence"/>
</dbReference>
<proteinExistence type="predicted"/>
<dbReference type="RefSeq" id="WP_380075039.1">
    <property type="nucleotide sequence ID" value="NZ_JBHSEL010000020.1"/>
</dbReference>
<name>A0ABV9H0J5_9HYPH</name>
<protein>
    <submittedName>
        <fullName evidence="1">Uncharacterized protein</fullName>
    </submittedName>
</protein>
<accession>A0ABV9H0J5</accession>
<evidence type="ECO:0000313" key="1">
    <source>
        <dbReference type="EMBL" id="MFC4623963.1"/>
    </source>
</evidence>
<comment type="caution">
    <text evidence="1">The sequence shown here is derived from an EMBL/GenBank/DDBJ whole genome shotgun (WGS) entry which is preliminary data.</text>
</comment>